<keyword evidence="2" id="KW-1185">Reference proteome</keyword>
<proteinExistence type="predicted"/>
<sequence length="62" mass="6944">MRSVEERGALVKQCEMLIASQHMGQRFKFLGLLPDSSLERQKRGLIPGFYPPEGGAPGMQRI</sequence>
<protein>
    <submittedName>
        <fullName evidence="1">Uncharacterized protein</fullName>
    </submittedName>
</protein>
<evidence type="ECO:0000313" key="1">
    <source>
        <dbReference type="EMBL" id="KAL3315555.1"/>
    </source>
</evidence>
<gene>
    <name evidence="1" type="ORF">Ciccas_005813</name>
</gene>
<reference evidence="1 2" key="1">
    <citation type="submission" date="2024-11" db="EMBL/GenBank/DDBJ databases">
        <title>Adaptive evolution of stress response genes in parasites aligns with host niche diversity.</title>
        <authorList>
            <person name="Hahn C."/>
            <person name="Resl P."/>
        </authorList>
    </citation>
    <scope>NUCLEOTIDE SEQUENCE [LARGE SCALE GENOMIC DNA]</scope>
    <source>
        <strain evidence="1">EGGRZ-B1_66</strain>
        <tissue evidence="1">Body</tissue>
    </source>
</reference>
<dbReference type="AlphaFoldDB" id="A0ABD2Q7L9"/>
<organism evidence="1 2">
    <name type="scientific">Cichlidogyrus casuarinus</name>
    <dbReference type="NCBI Taxonomy" id="1844966"/>
    <lineage>
        <taxon>Eukaryota</taxon>
        <taxon>Metazoa</taxon>
        <taxon>Spiralia</taxon>
        <taxon>Lophotrochozoa</taxon>
        <taxon>Platyhelminthes</taxon>
        <taxon>Monogenea</taxon>
        <taxon>Monopisthocotylea</taxon>
        <taxon>Dactylogyridea</taxon>
        <taxon>Ancyrocephalidae</taxon>
        <taxon>Cichlidogyrus</taxon>
    </lineage>
</organism>
<name>A0ABD2Q7L9_9PLAT</name>
<evidence type="ECO:0000313" key="2">
    <source>
        <dbReference type="Proteomes" id="UP001626550"/>
    </source>
</evidence>
<comment type="caution">
    <text evidence="1">The sequence shown here is derived from an EMBL/GenBank/DDBJ whole genome shotgun (WGS) entry which is preliminary data.</text>
</comment>
<accession>A0ABD2Q7L9</accession>
<dbReference type="Proteomes" id="UP001626550">
    <property type="component" value="Unassembled WGS sequence"/>
</dbReference>
<dbReference type="EMBL" id="JBJKFK010000723">
    <property type="protein sequence ID" value="KAL3315555.1"/>
    <property type="molecule type" value="Genomic_DNA"/>
</dbReference>